<dbReference type="InterPro" id="IPR001763">
    <property type="entry name" value="Rhodanese-like_dom"/>
</dbReference>
<protein>
    <recommendedName>
        <fullName evidence="2">Rhodanese domain-containing protein</fullName>
    </recommendedName>
</protein>
<organism evidence="3 4">
    <name type="scientific">Geomobilimonas luticola</name>
    <dbReference type="NCBI Taxonomy" id="1114878"/>
    <lineage>
        <taxon>Bacteria</taxon>
        <taxon>Pseudomonadati</taxon>
        <taxon>Thermodesulfobacteriota</taxon>
        <taxon>Desulfuromonadia</taxon>
        <taxon>Geobacterales</taxon>
        <taxon>Geobacteraceae</taxon>
        <taxon>Geomobilimonas</taxon>
    </lineage>
</organism>
<evidence type="ECO:0000256" key="1">
    <source>
        <dbReference type="SAM" id="SignalP"/>
    </source>
</evidence>
<dbReference type="RefSeq" id="WP_214174013.1">
    <property type="nucleotide sequence ID" value="NZ_JAHCVK010000001.1"/>
</dbReference>
<dbReference type="PANTHER" id="PTHR43031:SF16">
    <property type="entry name" value="OXIDOREDUCTASE"/>
    <property type="match status" value="1"/>
</dbReference>
<evidence type="ECO:0000313" key="3">
    <source>
        <dbReference type="EMBL" id="MBT0652042.1"/>
    </source>
</evidence>
<keyword evidence="4" id="KW-1185">Reference proteome</keyword>
<dbReference type="Gene3D" id="3.40.250.10">
    <property type="entry name" value="Rhodanese-like domain"/>
    <property type="match status" value="3"/>
</dbReference>
<feature type="domain" description="Rhodanese" evidence="2">
    <location>
        <begin position="344"/>
        <end position="422"/>
    </location>
</feature>
<evidence type="ECO:0000259" key="2">
    <source>
        <dbReference type="PROSITE" id="PS50206"/>
    </source>
</evidence>
<reference evidence="3 4" key="1">
    <citation type="submission" date="2021-05" db="EMBL/GenBank/DDBJ databases">
        <title>The draft genome of Geobacter luticola JCM 17780.</title>
        <authorList>
            <person name="Xu Z."/>
            <person name="Masuda Y."/>
            <person name="Itoh H."/>
            <person name="Senoo K."/>
        </authorList>
    </citation>
    <scope>NUCLEOTIDE SEQUENCE [LARGE SCALE GENOMIC DNA]</scope>
    <source>
        <strain evidence="3 4">JCM 17780</strain>
    </source>
</reference>
<name>A0ABS5S9K0_9BACT</name>
<keyword evidence="1" id="KW-0732">Signal</keyword>
<proteinExistence type="predicted"/>
<dbReference type="EMBL" id="JAHCVK010000001">
    <property type="protein sequence ID" value="MBT0652042.1"/>
    <property type="molecule type" value="Genomic_DNA"/>
</dbReference>
<feature type="domain" description="Rhodanese" evidence="2">
    <location>
        <begin position="116"/>
        <end position="206"/>
    </location>
</feature>
<feature type="domain" description="Rhodanese" evidence="2">
    <location>
        <begin position="217"/>
        <end position="313"/>
    </location>
</feature>
<dbReference type="InterPro" id="IPR050229">
    <property type="entry name" value="GlpE_sulfurtransferase"/>
</dbReference>
<evidence type="ECO:0000313" key="4">
    <source>
        <dbReference type="Proteomes" id="UP000756860"/>
    </source>
</evidence>
<feature type="chain" id="PRO_5045842892" description="Rhodanese domain-containing protein" evidence="1">
    <location>
        <begin position="25"/>
        <end position="428"/>
    </location>
</feature>
<dbReference type="SMART" id="SM00450">
    <property type="entry name" value="RHOD"/>
    <property type="match status" value="3"/>
</dbReference>
<feature type="signal peptide" evidence="1">
    <location>
        <begin position="1"/>
        <end position="24"/>
    </location>
</feature>
<dbReference type="Pfam" id="PF00581">
    <property type="entry name" value="Rhodanese"/>
    <property type="match status" value="3"/>
</dbReference>
<dbReference type="CDD" id="cd00158">
    <property type="entry name" value="RHOD"/>
    <property type="match status" value="2"/>
</dbReference>
<sequence>MRWAIAYACIGTLLFLLQAAPAFCSGRFEGRLLSYAQGFLLIRDGNTDRVVRALQGTSLKNFTELSDLRDGDLITVSFESTSQGVVPAVSLERVLEREAAGIPAVTSRELFEFMDHRVPYMLIDLRERNKFTVSHIPTAVWVADGGTPLTLTNGAGEMPIILYGADLRDDRVARVAAKFMQGGNRGVKVLSGGLERWQYDGYPVATTMENLKRMEQRKEPVVFIDCRPPAVAGEGSIPGAMNVPPGKLSGDLLVRGDGGYPLVFFGSDMDDGSSWFQAMIASMIGYTRRFDAPVMILEGGLAAWRAAGKRVQRGELSRSLEAMPRPPAPAAVAPGEFREEWGRRDSGILLLDVRNHDELPARMPSRVAIMPLSQLPERLHDLPNDKQIFVYCKTGRRARIAWHILTANGFQARYYNHPVTNRQDGSLE</sequence>
<gene>
    <name evidence="3" type="ORF">KI810_03175</name>
</gene>
<dbReference type="SUPFAM" id="SSF52821">
    <property type="entry name" value="Rhodanese/Cell cycle control phosphatase"/>
    <property type="match status" value="3"/>
</dbReference>
<comment type="caution">
    <text evidence="3">The sequence shown here is derived from an EMBL/GenBank/DDBJ whole genome shotgun (WGS) entry which is preliminary data.</text>
</comment>
<dbReference type="PANTHER" id="PTHR43031">
    <property type="entry name" value="FAD-DEPENDENT OXIDOREDUCTASE"/>
    <property type="match status" value="1"/>
</dbReference>
<dbReference type="Proteomes" id="UP000756860">
    <property type="component" value="Unassembled WGS sequence"/>
</dbReference>
<accession>A0ABS5S9K0</accession>
<dbReference type="PROSITE" id="PS50206">
    <property type="entry name" value="RHODANESE_3"/>
    <property type="match status" value="3"/>
</dbReference>
<dbReference type="InterPro" id="IPR036873">
    <property type="entry name" value="Rhodanese-like_dom_sf"/>
</dbReference>